<reference evidence="2" key="1">
    <citation type="journal article" date="2019" name="Int. J. Syst. Evol. Microbiol.">
        <title>The Global Catalogue of Microorganisms (GCM) 10K type strain sequencing project: providing services to taxonomists for standard genome sequencing and annotation.</title>
        <authorList>
            <consortium name="The Broad Institute Genomics Platform"/>
            <consortium name="The Broad Institute Genome Sequencing Center for Infectious Disease"/>
            <person name="Wu L."/>
            <person name="Ma J."/>
        </authorList>
    </citation>
    <scope>NUCLEOTIDE SEQUENCE [LARGE SCALE GENOMIC DNA]</scope>
    <source>
        <strain evidence="2">JCM 17923</strain>
    </source>
</reference>
<evidence type="ECO:0000313" key="2">
    <source>
        <dbReference type="Proteomes" id="UP001501153"/>
    </source>
</evidence>
<dbReference type="Proteomes" id="UP001501153">
    <property type="component" value="Unassembled WGS sequence"/>
</dbReference>
<keyword evidence="2" id="KW-1185">Reference proteome</keyword>
<sequence>MALYLSRLELQARLHLGKEAEQWLGHTEADGYTAIQWLYLAQEDRHRYSVTYMESFDEGDEEWQQVPEFSLLDPDAEESIAFDSVEEAVAYAVQTYGASPDRFVPGGMLTEEYARYWQSKNAPAK</sequence>
<accession>A0ABP8I9P2</accession>
<gene>
    <name evidence="1" type="ORF">GCM10023185_16000</name>
</gene>
<name>A0ABP8I9P2_9BACT</name>
<proteinExistence type="predicted"/>
<comment type="caution">
    <text evidence="1">The sequence shown here is derived from an EMBL/GenBank/DDBJ whole genome shotgun (WGS) entry which is preliminary data.</text>
</comment>
<organism evidence="1 2">
    <name type="scientific">Hymenobacter saemangeumensis</name>
    <dbReference type="NCBI Taxonomy" id="1084522"/>
    <lineage>
        <taxon>Bacteria</taxon>
        <taxon>Pseudomonadati</taxon>
        <taxon>Bacteroidota</taxon>
        <taxon>Cytophagia</taxon>
        <taxon>Cytophagales</taxon>
        <taxon>Hymenobacteraceae</taxon>
        <taxon>Hymenobacter</taxon>
    </lineage>
</organism>
<evidence type="ECO:0008006" key="3">
    <source>
        <dbReference type="Google" id="ProtNLM"/>
    </source>
</evidence>
<dbReference type="EMBL" id="BAABGZ010000016">
    <property type="protein sequence ID" value="GAA4354320.1"/>
    <property type="molecule type" value="Genomic_DNA"/>
</dbReference>
<dbReference type="RefSeq" id="WP_345235499.1">
    <property type="nucleotide sequence ID" value="NZ_BAABGZ010000016.1"/>
</dbReference>
<protein>
    <recommendedName>
        <fullName evidence="3">DUF4288 domain-containing protein</fullName>
    </recommendedName>
</protein>
<evidence type="ECO:0000313" key="1">
    <source>
        <dbReference type="EMBL" id="GAA4354320.1"/>
    </source>
</evidence>